<protein>
    <submittedName>
        <fullName evidence="1">Uncharacterized protein</fullName>
    </submittedName>
</protein>
<evidence type="ECO:0000313" key="1">
    <source>
        <dbReference type="EMBL" id="MBP1931468.1"/>
    </source>
</evidence>
<gene>
    <name evidence="1" type="ORF">J2Z37_001469</name>
</gene>
<sequence length="83" mass="9658">MLWSEVREVYPDQYVVLQALSFHIKDNKKVVDEVAVIKTIDSARDATRELVRSSGDRFVYHTSKEKIEIEIRPTNGLRIRGLQ</sequence>
<organism evidence="1 2">
    <name type="scientific">Ammoniphilus resinae</name>
    <dbReference type="NCBI Taxonomy" id="861532"/>
    <lineage>
        <taxon>Bacteria</taxon>
        <taxon>Bacillati</taxon>
        <taxon>Bacillota</taxon>
        <taxon>Bacilli</taxon>
        <taxon>Bacillales</taxon>
        <taxon>Paenibacillaceae</taxon>
        <taxon>Aneurinibacillus group</taxon>
        <taxon>Ammoniphilus</taxon>
    </lineage>
</organism>
<reference evidence="1 2" key="1">
    <citation type="submission" date="2021-03" db="EMBL/GenBank/DDBJ databases">
        <title>Genomic Encyclopedia of Type Strains, Phase IV (KMG-IV): sequencing the most valuable type-strain genomes for metagenomic binning, comparative biology and taxonomic classification.</title>
        <authorList>
            <person name="Goeker M."/>
        </authorList>
    </citation>
    <scope>NUCLEOTIDE SEQUENCE [LARGE SCALE GENOMIC DNA]</scope>
    <source>
        <strain evidence="1 2">DSM 24738</strain>
    </source>
</reference>
<proteinExistence type="predicted"/>
<dbReference type="Proteomes" id="UP001519343">
    <property type="component" value="Unassembled WGS sequence"/>
</dbReference>
<dbReference type="RefSeq" id="WP_209809569.1">
    <property type="nucleotide sequence ID" value="NZ_JAGGKT010000003.1"/>
</dbReference>
<dbReference type="EMBL" id="JAGGKT010000003">
    <property type="protein sequence ID" value="MBP1931468.1"/>
    <property type="molecule type" value="Genomic_DNA"/>
</dbReference>
<evidence type="ECO:0000313" key="2">
    <source>
        <dbReference type="Proteomes" id="UP001519343"/>
    </source>
</evidence>
<name>A0ABS4GMG6_9BACL</name>
<keyword evidence="2" id="KW-1185">Reference proteome</keyword>
<comment type="caution">
    <text evidence="1">The sequence shown here is derived from an EMBL/GenBank/DDBJ whole genome shotgun (WGS) entry which is preliminary data.</text>
</comment>
<accession>A0ABS4GMG6</accession>